<dbReference type="Pfam" id="PF00924">
    <property type="entry name" value="MS_channel_2nd"/>
    <property type="match status" value="1"/>
</dbReference>
<dbReference type="GO" id="GO:0008381">
    <property type="term" value="F:mechanosensitive monoatomic ion channel activity"/>
    <property type="evidence" value="ECO:0007669"/>
    <property type="project" value="UniProtKB-ARBA"/>
</dbReference>
<dbReference type="EMBL" id="FNOI01000001">
    <property type="protein sequence ID" value="SDW35677.1"/>
    <property type="molecule type" value="Genomic_DNA"/>
</dbReference>
<evidence type="ECO:0000259" key="10">
    <source>
        <dbReference type="Pfam" id="PF00924"/>
    </source>
</evidence>
<dbReference type="SUPFAM" id="SSF82861">
    <property type="entry name" value="Mechanosensitive channel protein MscS (YggB), transmembrane region"/>
    <property type="match status" value="1"/>
</dbReference>
<dbReference type="PANTHER" id="PTHR30347:SF1">
    <property type="entry name" value="MECHANOSENSITIVE CHANNEL MSCK"/>
    <property type="match status" value="1"/>
</dbReference>
<feature type="compositionally biased region" description="Basic residues" evidence="7">
    <location>
        <begin position="795"/>
        <end position="806"/>
    </location>
</feature>
<dbReference type="GO" id="GO:0005886">
    <property type="term" value="C:plasma membrane"/>
    <property type="evidence" value="ECO:0007669"/>
    <property type="project" value="UniProtKB-SubCell"/>
</dbReference>
<evidence type="ECO:0000256" key="1">
    <source>
        <dbReference type="ARBA" id="ARBA00004651"/>
    </source>
</evidence>
<reference evidence="14" key="1">
    <citation type="submission" date="2016-10" db="EMBL/GenBank/DDBJ databases">
        <authorList>
            <person name="Varghese N."/>
            <person name="Submissions S."/>
        </authorList>
    </citation>
    <scope>NUCLEOTIDE SEQUENCE [LARGE SCALE GENOMIC DNA]</scope>
    <source>
        <strain evidence="14">DSM 26922</strain>
    </source>
</reference>
<dbReference type="InterPro" id="IPR011014">
    <property type="entry name" value="MscS_channel_TM-2"/>
</dbReference>
<dbReference type="InterPro" id="IPR049278">
    <property type="entry name" value="MS_channel_C"/>
</dbReference>
<evidence type="ECO:0000256" key="7">
    <source>
        <dbReference type="SAM" id="MobiDB-lite"/>
    </source>
</evidence>
<feature type="transmembrane region" description="Helical" evidence="8">
    <location>
        <begin position="531"/>
        <end position="548"/>
    </location>
</feature>
<feature type="transmembrane region" description="Helical" evidence="8">
    <location>
        <begin position="281"/>
        <end position="299"/>
    </location>
</feature>
<feature type="transmembrane region" description="Helical" evidence="8">
    <location>
        <begin position="444"/>
        <end position="463"/>
    </location>
</feature>
<keyword evidence="3" id="KW-1003">Cell membrane</keyword>
<feature type="transmembrane region" description="Helical" evidence="8">
    <location>
        <begin position="329"/>
        <end position="348"/>
    </location>
</feature>
<dbReference type="AlphaFoldDB" id="A0A1H2SVX5"/>
<evidence type="ECO:0000256" key="9">
    <source>
        <dbReference type="SAM" id="SignalP"/>
    </source>
</evidence>
<dbReference type="Gene3D" id="3.30.70.100">
    <property type="match status" value="1"/>
</dbReference>
<protein>
    <submittedName>
        <fullName evidence="13">Small-conductance mechanosensitive channel</fullName>
    </submittedName>
</protein>
<comment type="similarity">
    <text evidence="2">Belongs to the MscS (TC 1.A.23) family.</text>
</comment>
<keyword evidence="9" id="KW-0732">Signal</keyword>
<feature type="transmembrane region" description="Helical" evidence="8">
    <location>
        <begin position="569"/>
        <end position="592"/>
    </location>
</feature>
<evidence type="ECO:0000256" key="3">
    <source>
        <dbReference type="ARBA" id="ARBA00022475"/>
    </source>
</evidence>
<feature type="region of interest" description="Disordered" evidence="7">
    <location>
        <begin position="782"/>
        <end position="806"/>
    </location>
</feature>
<dbReference type="InterPro" id="IPR052702">
    <property type="entry name" value="MscS-like_channel"/>
</dbReference>
<evidence type="ECO:0000256" key="5">
    <source>
        <dbReference type="ARBA" id="ARBA00022989"/>
    </source>
</evidence>
<feature type="signal peptide" evidence="9">
    <location>
        <begin position="1"/>
        <end position="27"/>
    </location>
</feature>
<keyword evidence="14" id="KW-1185">Reference proteome</keyword>
<evidence type="ECO:0000256" key="8">
    <source>
        <dbReference type="SAM" id="Phobius"/>
    </source>
</evidence>
<accession>A0A1H2SVX5</accession>
<sequence>MAGIVRVLFVALTLCFAVVAVPNVVLAQAVETKTGLPDYEAWERDATRATDVLEEDRASTEGLQTLRAQLVSWRDLFSQRQDTNKGKIATLKSQIEALGPLPAEGESEAEEIANRRAALNKELDDNTAPNRRAEEAHARADGLISRLDSTVRDRQTNQILELNPTPINPALWPEAVVSIASVWTAFMAEVRENYASPQRSDALKGNLPLIVVLLLTGLALVTRGGAWVERGASKLRGSRHASRARVRVGVFIISLLSLVLPVVGLFLLIQAADQSQLSGEIGTVILGILSVVTITIYVARWLALQVAPPAYPPHSVLVLTDGQGLQMRLLINVAGLLIAADATLSALLEAELISETASSVLGLPVIVVAGLFLFRIAQLMVASAKAAQVLAVEGNADDSNGHPAADASTGVIMRYLGRAARIVAIVGPALAAIGYTYAGNMLVYSTYLTLALLAGVAILQRLVRDIYSMIRGEDAGAKGLIPVLVGFAIALCSLPLLALIWGARVTDLSEAWDVISAGVPLGDSRISPVDFLKFAVIFVLGYGLTRLLQGMLKTQVLPRTQLDTGGRNAMVAGAGYIGIFLAALIAITSAGIDLSSLAIVAGALSVGIGFGLQTIVSNFVSGIILLIERPISEGDWIEVGGTMGVVRDISVRATRVETFDRRDVIVPNADLISTSVTNWTKGNLAGRIIVPVGVAYGSDTKQVEAILQKIAEAEPLVILNPPPAVLFRGFGADSMDFEIRAVLRDVNYGMTVTSNMNHEIARRFAEEGLEIPFAQRDVWLRNPEALRPPEPEKKAPRKSTKKAPDA</sequence>
<feature type="domain" description="DUF3772" evidence="11">
    <location>
        <begin position="131"/>
        <end position="191"/>
    </location>
</feature>
<dbReference type="InterPro" id="IPR006685">
    <property type="entry name" value="MscS_channel_2nd"/>
</dbReference>
<evidence type="ECO:0000313" key="14">
    <source>
        <dbReference type="Proteomes" id="UP000199441"/>
    </source>
</evidence>
<dbReference type="RefSeq" id="WP_170833383.1">
    <property type="nucleotide sequence ID" value="NZ_FNOI01000001.1"/>
</dbReference>
<dbReference type="Pfam" id="PF12607">
    <property type="entry name" value="DUF3772"/>
    <property type="match status" value="1"/>
</dbReference>
<evidence type="ECO:0000256" key="2">
    <source>
        <dbReference type="ARBA" id="ARBA00008017"/>
    </source>
</evidence>
<dbReference type="InterPro" id="IPR023408">
    <property type="entry name" value="MscS_beta-dom_sf"/>
</dbReference>
<feature type="transmembrane region" description="Helical" evidence="8">
    <location>
        <begin position="207"/>
        <end position="228"/>
    </location>
</feature>
<keyword evidence="5 8" id="KW-1133">Transmembrane helix</keyword>
<comment type="subcellular location">
    <subcellularLocation>
        <location evidence="1">Cell membrane</location>
        <topology evidence="1">Multi-pass membrane protein</topology>
    </subcellularLocation>
</comment>
<evidence type="ECO:0000313" key="13">
    <source>
        <dbReference type="EMBL" id="SDW35677.1"/>
    </source>
</evidence>
<feature type="transmembrane region" description="Helical" evidence="8">
    <location>
        <begin position="248"/>
        <end position="269"/>
    </location>
</feature>
<dbReference type="SUPFAM" id="SSF50182">
    <property type="entry name" value="Sm-like ribonucleoproteins"/>
    <property type="match status" value="1"/>
</dbReference>
<dbReference type="InterPro" id="IPR010920">
    <property type="entry name" value="LSM_dom_sf"/>
</dbReference>
<dbReference type="Pfam" id="PF21082">
    <property type="entry name" value="MS_channel_3rd"/>
    <property type="match status" value="1"/>
</dbReference>
<dbReference type="Gene3D" id="2.30.30.60">
    <property type="match status" value="1"/>
</dbReference>
<keyword evidence="4 8" id="KW-0812">Transmembrane</keyword>
<evidence type="ECO:0000256" key="6">
    <source>
        <dbReference type="ARBA" id="ARBA00023136"/>
    </source>
</evidence>
<dbReference type="InterPro" id="IPR011066">
    <property type="entry name" value="MscS_channel_C_sf"/>
</dbReference>
<gene>
    <name evidence="13" type="ORF">SAMN04488001_0960</name>
</gene>
<feature type="region of interest" description="Disordered" evidence="7">
    <location>
        <begin position="120"/>
        <end position="139"/>
    </location>
</feature>
<feature type="transmembrane region" description="Helical" evidence="8">
    <location>
        <begin position="419"/>
        <end position="438"/>
    </location>
</feature>
<feature type="domain" description="Mechanosensitive ion channel MscS" evidence="10">
    <location>
        <begin position="614"/>
        <end position="681"/>
    </location>
</feature>
<name>A0A1H2SVX5_9RHOB</name>
<feature type="domain" description="Mechanosensitive ion channel MscS C-terminal" evidence="12">
    <location>
        <begin position="690"/>
        <end position="771"/>
    </location>
</feature>
<dbReference type="InterPro" id="IPR022249">
    <property type="entry name" value="DUF3772"/>
</dbReference>
<feature type="transmembrane region" description="Helical" evidence="8">
    <location>
        <begin position="598"/>
        <end position="627"/>
    </location>
</feature>
<dbReference type="STRING" id="670155.SAMN04488001_0960"/>
<evidence type="ECO:0000259" key="11">
    <source>
        <dbReference type="Pfam" id="PF12607"/>
    </source>
</evidence>
<dbReference type="PANTHER" id="PTHR30347">
    <property type="entry name" value="POTASSIUM CHANNEL RELATED"/>
    <property type="match status" value="1"/>
</dbReference>
<proteinExistence type="inferred from homology"/>
<organism evidence="13 14">
    <name type="scientific">Litoreibacter albidus</name>
    <dbReference type="NCBI Taxonomy" id="670155"/>
    <lineage>
        <taxon>Bacteria</taxon>
        <taxon>Pseudomonadati</taxon>
        <taxon>Pseudomonadota</taxon>
        <taxon>Alphaproteobacteria</taxon>
        <taxon>Rhodobacterales</taxon>
        <taxon>Roseobacteraceae</taxon>
        <taxon>Litoreibacter</taxon>
    </lineage>
</organism>
<evidence type="ECO:0000256" key="4">
    <source>
        <dbReference type="ARBA" id="ARBA00022692"/>
    </source>
</evidence>
<keyword evidence="6 8" id="KW-0472">Membrane</keyword>
<feature type="chain" id="PRO_5011461853" evidence="9">
    <location>
        <begin position="28"/>
        <end position="806"/>
    </location>
</feature>
<dbReference type="Proteomes" id="UP000199441">
    <property type="component" value="Unassembled WGS sequence"/>
</dbReference>
<evidence type="ECO:0000259" key="12">
    <source>
        <dbReference type="Pfam" id="PF21082"/>
    </source>
</evidence>
<feature type="transmembrane region" description="Helical" evidence="8">
    <location>
        <begin position="483"/>
        <end position="503"/>
    </location>
</feature>
<dbReference type="Gene3D" id="1.10.287.1260">
    <property type="match status" value="1"/>
</dbReference>
<feature type="transmembrane region" description="Helical" evidence="8">
    <location>
        <begin position="360"/>
        <end position="377"/>
    </location>
</feature>
<dbReference type="SUPFAM" id="SSF82689">
    <property type="entry name" value="Mechanosensitive channel protein MscS (YggB), C-terminal domain"/>
    <property type="match status" value="1"/>
</dbReference>